<comment type="caution">
    <text evidence="1">The sequence shown here is derived from an EMBL/GenBank/DDBJ whole genome shotgun (WGS) entry which is preliminary data.</text>
</comment>
<organism evidence="1">
    <name type="scientific">marine sediment metagenome</name>
    <dbReference type="NCBI Taxonomy" id="412755"/>
    <lineage>
        <taxon>unclassified sequences</taxon>
        <taxon>metagenomes</taxon>
        <taxon>ecological metagenomes</taxon>
    </lineage>
</organism>
<evidence type="ECO:0000313" key="1">
    <source>
        <dbReference type="EMBL" id="KKL15330.1"/>
    </source>
</evidence>
<sequence length="86" mass="8893">MSDKPSERAMKVAAQQMPFEAGFAKVSRVRLAVAIDRGLPGYEALLEFAKVSAGRICGCPHAPTCPLCCQVASAKSALVAAGEEAG</sequence>
<accession>A0A0F9B128</accession>
<dbReference type="AlphaFoldDB" id="A0A0F9B128"/>
<reference evidence="1" key="1">
    <citation type="journal article" date="2015" name="Nature">
        <title>Complex archaea that bridge the gap between prokaryotes and eukaryotes.</title>
        <authorList>
            <person name="Spang A."/>
            <person name="Saw J.H."/>
            <person name="Jorgensen S.L."/>
            <person name="Zaremba-Niedzwiedzka K."/>
            <person name="Martijn J."/>
            <person name="Lind A.E."/>
            <person name="van Eijk R."/>
            <person name="Schleper C."/>
            <person name="Guy L."/>
            <person name="Ettema T.J."/>
        </authorList>
    </citation>
    <scope>NUCLEOTIDE SEQUENCE</scope>
</reference>
<gene>
    <name evidence="1" type="ORF">LCGC14_2506650</name>
</gene>
<name>A0A0F9B128_9ZZZZ</name>
<protein>
    <submittedName>
        <fullName evidence="1">Uncharacterized protein</fullName>
    </submittedName>
</protein>
<proteinExistence type="predicted"/>
<dbReference type="EMBL" id="LAZR01040099">
    <property type="protein sequence ID" value="KKL15330.1"/>
    <property type="molecule type" value="Genomic_DNA"/>
</dbReference>